<sequence>MKKLLEEGVMTREFEGEEEPVSETRAPLVSQGKDWGNGDWLIIQDLKRTVMSSKAGNHIIQDLSLNDFGAHISSQPEFDDSLSQKDEMFHEDTLGFMQVNDKQILVANHCSISASHIALHQQAISFKVCSGRKEWACTTLYAMRKLERRHGNPGPNQGKVEKKREQLQQTQQT</sequence>
<protein>
    <submittedName>
        <fullName evidence="2">Uncharacterized protein</fullName>
    </submittedName>
</protein>
<accession>A0AAN9S8P8</accession>
<dbReference type="Proteomes" id="UP001386955">
    <property type="component" value="Unassembled WGS sequence"/>
</dbReference>
<reference evidence="2 3" key="1">
    <citation type="submission" date="2024-01" db="EMBL/GenBank/DDBJ databases">
        <title>The genomes of 5 underutilized Papilionoideae crops provide insights into root nodulation and disease resistanc.</title>
        <authorList>
            <person name="Jiang F."/>
        </authorList>
    </citation>
    <scope>NUCLEOTIDE SEQUENCE [LARGE SCALE GENOMIC DNA]</scope>
    <source>
        <strain evidence="2">DUOXIRENSHENG_FW03</strain>
        <tissue evidence="2">Leaves</tissue>
    </source>
</reference>
<name>A0AAN9S8P8_PSOTE</name>
<dbReference type="EMBL" id="JAYMYS010000005">
    <property type="protein sequence ID" value="KAK7391624.1"/>
    <property type="molecule type" value="Genomic_DNA"/>
</dbReference>
<organism evidence="2 3">
    <name type="scientific">Psophocarpus tetragonolobus</name>
    <name type="common">Winged bean</name>
    <name type="synonym">Dolichos tetragonolobus</name>
    <dbReference type="NCBI Taxonomy" id="3891"/>
    <lineage>
        <taxon>Eukaryota</taxon>
        <taxon>Viridiplantae</taxon>
        <taxon>Streptophyta</taxon>
        <taxon>Embryophyta</taxon>
        <taxon>Tracheophyta</taxon>
        <taxon>Spermatophyta</taxon>
        <taxon>Magnoliopsida</taxon>
        <taxon>eudicotyledons</taxon>
        <taxon>Gunneridae</taxon>
        <taxon>Pentapetalae</taxon>
        <taxon>rosids</taxon>
        <taxon>fabids</taxon>
        <taxon>Fabales</taxon>
        <taxon>Fabaceae</taxon>
        <taxon>Papilionoideae</taxon>
        <taxon>50 kb inversion clade</taxon>
        <taxon>NPAAA clade</taxon>
        <taxon>indigoferoid/millettioid clade</taxon>
        <taxon>Phaseoleae</taxon>
        <taxon>Psophocarpus</taxon>
    </lineage>
</organism>
<keyword evidence="3" id="KW-1185">Reference proteome</keyword>
<evidence type="ECO:0000313" key="2">
    <source>
        <dbReference type="EMBL" id="KAK7391624.1"/>
    </source>
</evidence>
<feature type="region of interest" description="Disordered" evidence="1">
    <location>
        <begin position="147"/>
        <end position="173"/>
    </location>
</feature>
<dbReference type="AlphaFoldDB" id="A0AAN9S8P8"/>
<feature type="compositionally biased region" description="Basic and acidic residues" evidence="1">
    <location>
        <begin position="1"/>
        <end position="14"/>
    </location>
</feature>
<evidence type="ECO:0000313" key="3">
    <source>
        <dbReference type="Proteomes" id="UP001386955"/>
    </source>
</evidence>
<comment type="caution">
    <text evidence="2">The sequence shown here is derived from an EMBL/GenBank/DDBJ whole genome shotgun (WGS) entry which is preliminary data.</text>
</comment>
<evidence type="ECO:0000256" key="1">
    <source>
        <dbReference type="SAM" id="MobiDB-lite"/>
    </source>
</evidence>
<feature type="region of interest" description="Disordered" evidence="1">
    <location>
        <begin position="1"/>
        <end position="26"/>
    </location>
</feature>
<gene>
    <name evidence="2" type="ORF">VNO78_20041</name>
</gene>
<proteinExistence type="predicted"/>